<dbReference type="Gene3D" id="2.60.40.2070">
    <property type="match status" value="1"/>
</dbReference>
<evidence type="ECO:0000256" key="7">
    <source>
        <dbReference type="ARBA" id="ARBA00023136"/>
    </source>
</evidence>
<keyword evidence="4" id="KW-1134">Transmembrane beta strand</keyword>
<comment type="similarity">
    <text evidence="2 9">Belongs to the fimbrial export usher family.</text>
</comment>
<accession>A0A806XAT4</accession>
<dbReference type="OrthoDB" id="6554712at2"/>
<dbReference type="GO" id="GO:0009297">
    <property type="term" value="P:pilus assembly"/>
    <property type="evidence" value="ECO:0007669"/>
    <property type="project" value="InterPro"/>
</dbReference>
<dbReference type="InterPro" id="IPR042186">
    <property type="entry name" value="FimD_plug_dom"/>
</dbReference>
<dbReference type="GO" id="GO:0009279">
    <property type="term" value="C:cell outer membrane"/>
    <property type="evidence" value="ECO:0007669"/>
    <property type="project" value="UniProtKB-SubCell"/>
</dbReference>
<evidence type="ECO:0000256" key="8">
    <source>
        <dbReference type="ARBA" id="ARBA00023237"/>
    </source>
</evidence>
<feature type="chain" id="PRO_5032845548" description="Fimbrial biogenesis outer membrane usher protein" evidence="10">
    <location>
        <begin position="22"/>
        <end position="814"/>
    </location>
</feature>
<evidence type="ECO:0000259" key="12">
    <source>
        <dbReference type="Pfam" id="PF13954"/>
    </source>
</evidence>
<evidence type="ECO:0000256" key="4">
    <source>
        <dbReference type="ARBA" id="ARBA00022452"/>
    </source>
</evidence>
<dbReference type="AlphaFoldDB" id="A0A806XAT4"/>
<evidence type="ECO:0000256" key="5">
    <source>
        <dbReference type="ARBA" id="ARBA00022692"/>
    </source>
</evidence>
<dbReference type="InterPro" id="IPR025949">
    <property type="entry name" value="PapC-like_C"/>
</dbReference>
<feature type="domain" description="PapC N-terminal" evidence="12">
    <location>
        <begin position="23"/>
        <end position="162"/>
    </location>
</feature>
<evidence type="ECO:0008006" key="15">
    <source>
        <dbReference type="Google" id="ProtNLM"/>
    </source>
</evidence>
<keyword evidence="8 9" id="KW-0998">Cell outer membrane</keyword>
<sequence length="814" mass="88848">MEIYKLAVSGCGLLLVCSASATEFNLDVLDKSMRDSVDISLLKEKSVVLPGDYFVAVAVNKNQIASGRLVTWRTQGKNTEPCISPELAQNFGLKDDIYRALPQDNGCVDFHSRPEITFTLNLAQQQLNIAIPQAWVAWKSNGWMPPATWDDGVAGFILDYNLFASTYRPQEGSHSDNLNAYGTTGLNAGAWRLRSDYQLSQTRSDDSTETAHAISRTYLFRPLSSLGAKLTLGETDFSSDIFDGFAYTGASLISDDRMLPWELRGYSPQISGVAQTNATVTVKHSGRVIYQTKVAPGPFLISDLNQSVQGTLDVDVAEEDGRVNTFQVSAASTPFLTRQGQVRYKVTAGRVRPDLSHSTVDDTFISSEASWGMLSNTSLYGGLLMAGSDYRSAALGIGQNMLWLGAISFDVTHAASQFDNGKQENGDSYRLNYSKRFDATDSQLSLAAYRFSERTFHSYANFIDHQQDKSGTQDEKQTISISLSQPVEPLNMNLYANLLRQMWWDGDASTSASITAGFSFDAGPWKSVSLTTTFSTTHYEESDNDNQVYVSLSIPFGMAQRLNYDMRNSNSTSHTVSWYDASDARNTWGVSAGVESKKPDNGAQLRANYQHLSGVGDLQLAGSYAASDYTSASASWNGSFTATRHGAAFHRRGISNEPRLMVSTDGIADIPVQGDFNTTNHFGYAVVPMISSYQPTTVTVNMDTLPDGVTVTDNTLREAWTEGAIGYKALASRAGQDINALIRTADGKYPPLGAVVRSDNGGMDVGMVSEEGHVWLSGVNGGQQFNLQWGKNTCRITLPDALTTLPQPLMLPCH</sequence>
<evidence type="ECO:0000256" key="10">
    <source>
        <dbReference type="SAM" id="SignalP"/>
    </source>
</evidence>
<organism evidence="13 14">
    <name type="scientific">[Enterobacter] lignolyticus</name>
    <dbReference type="NCBI Taxonomy" id="1334193"/>
    <lineage>
        <taxon>Bacteria</taxon>
        <taxon>Pseudomonadati</taxon>
        <taxon>Pseudomonadota</taxon>
        <taxon>Gammaproteobacteria</taxon>
        <taxon>Enterobacterales</taxon>
        <taxon>Enterobacteriaceae</taxon>
        <taxon>Pluralibacter</taxon>
    </lineage>
</organism>
<dbReference type="InterPro" id="IPR043142">
    <property type="entry name" value="PapC-like_C_sf"/>
</dbReference>
<dbReference type="InterPro" id="IPR018030">
    <property type="entry name" value="Fimbrial_membr_usher_CS"/>
</dbReference>
<evidence type="ECO:0000313" key="13">
    <source>
        <dbReference type="EMBL" id="ALR78102.1"/>
    </source>
</evidence>
<evidence type="ECO:0000256" key="1">
    <source>
        <dbReference type="ARBA" id="ARBA00004571"/>
    </source>
</evidence>
<keyword evidence="3 9" id="KW-0813">Transport</keyword>
<dbReference type="Gene3D" id="3.10.20.410">
    <property type="match status" value="1"/>
</dbReference>
<dbReference type="Gene3D" id="2.60.40.3110">
    <property type="match status" value="1"/>
</dbReference>
<dbReference type="Pfam" id="PF00577">
    <property type="entry name" value="Usher"/>
    <property type="match status" value="1"/>
</dbReference>
<dbReference type="Pfam" id="PF13954">
    <property type="entry name" value="PapC_N"/>
    <property type="match status" value="1"/>
</dbReference>
<keyword evidence="7 9" id="KW-0472">Membrane</keyword>
<comment type="subcellular location">
    <subcellularLocation>
        <location evidence="1 9">Cell outer membrane</location>
        <topology evidence="1 9">Multi-pass membrane protein</topology>
    </subcellularLocation>
</comment>
<dbReference type="PROSITE" id="PS01151">
    <property type="entry name" value="FIMBRIAL_USHER"/>
    <property type="match status" value="1"/>
</dbReference>
<dbReference type="PANTHER" id="PTHR30451">
    <property type="entry name" value="OUTER MEMBRANE USHER PROTEIN"/>
    <property type="match status" value="1"/>
</dbReference>
<keyword evidence="9" id="KW-1029">Fimbrium biogenesis</keyword>
<reference evidence="14" key="1">
    <citation type="submission" date="2015-10" db="EMBL/GenBank/DDBJ databases">
        <title>Complete Genome Sequencing of Klebsiella sp. strain G5.</title>
        <authorList>
            <person name="Chan K.-G."/>
            <person name="Chen J.-W."/>
        </authorList>
    </citation>
    <scope>NUCLEOTIDE SEQUENCE [LARGE SCALE GENOMIC DNA]</scope>
    <source>
        <strain evidence="14">G5</strain>
    </source>
</reference>
<dbReference type="RefSeq" id="WP_062742057.1">
    <property type="nucleotide sequence ID" value="NZ_CP012871.1"/>
</dbReference>
<keyword evidence="6 10" id="KW-0732">Signal</keyword>
<dbReference type="PANTHER" id="PTHR30451:SF4">
    <property type="entry name" value="OUTER MEMBRANE USHER PROTEIN YQIG-RELATED"/>
    <property type="match status" value="1"/>
</dbReference>
<protein>
    <recommendedName>
        <fullName evidence="15">Fimbrial biogenesis outer membrane usher protein</fullName>
    </recommendedName>
</protein>
<proteinExistence type="inferred from homology"/>
<dbReference type="GO" id="GO:0015473">
    <property type="term" value="F:fimbrial usher porin activity"/>
    <property type="evidence" value="ECO:0007669"/>
    <property type="project" value="InterPro"/>
</dbReference>
<dbReference type="Proteomes" id="UP000069162">
    <property type="component" value="Chromosome"/>
</dbReference>
<feature type="signal peptide" evidence="10">
    <location>
        <begin position="1"/>
        <end position="21"/>
    </location>
</feature>
<gene>
    <name evidence="13" type="ORF">AO703_18000</name>
</gene>
<dbReference type="InterPro" id="IPR000015">
    <property type="entry name" value="Fimb_usher"/>
</dbReference>
<evidence type="ECO:0000256" key="9">
    <source>
        <dbReference type="RuleBase" id="RU003884"/>
    </source>
</evidence>
<dbReference type="InterPro" id="IPR025885">
    <property type="entry name" value="PapC_N"/>
</dbReference>
<dbReference type="Pfam" id="PF13953">
    <property type="entry name" value="PapC_C"/>
    <property type="match status" value="1"/>
</dbReference>
<evidence type="ECO:0000313" key="14">
    <source>
        <dbReference type="Proteomes" id="UP000069162"/>
    </source>
</evidence>
<dbReference type="SUPFAM" id="SSF141729">
    <property type="entry name" value="FimD N-terminal domain-like"/>
    <property type="match status" value="1"/>
</dbReference>
<dbReference type="EMBL" id="CP012871">
    <property type="protein sequence ID" value="ALR78102.1"/>
    <property type="molecule type" value="Genomic_DNA"/>
</dbReference>
<feature type="domain" description="PapC-like C-terminal" evidence="11">
    <location>
        <begin position="742"/>
        <end position="797"/>
    </location>
</feature>
<evidence type="ECO:0000256" key="3">
    <source>
        <dbReference type="ARBA" id="ARBA00022448"/>
    </source>
</evidence>
<evidence type="ECO:0000256" key="2">
    <source>
        <dbReference type="ARBA" id="ARBA00008064"/>
    </source>
</evidence>
<keyword evidence="5 9" id="KW-0812">Transmembrane</keyword>
<evidence type="ECO:0000256" key="6">
    <source>
        <dbReference type="ARBA" id="ARBA00022729"/>
    </source>
</evidence>
<dbReference type="KEGG" id="kle:AO703_18000"/>
<name>A0A806XAT4_9ENTR</name>
<dbReference type="Gene3D" id="2.60.40.2610">
    <property type="entry name" value="Outer membrane usher protein FimD, plug domain"/>
    <property type="match status" value="1"/>
</dbReference>
<evidence type="ECO:0000259" key="11">
    <source>
        <dbReference type="Pfam" id="PF13953"/>
    </source>
</evidence>
<dbReference type="InterPro" id="IPR037224">
    <property type="entry name" value="PapC_N_sf"/>
</dbReference>